<evidence type="ECO:0000256" key="1">
    <source>
        <dbReference type="ARBA" id="ARBA00001946"/>
    </source>
</evidence>
<dbReference type="Gene3D" id="2.60.40.4070">
    <property type="match status" value="1"/>
</dbReference>
<gene>
    <name evidence="12" type="ORF">ESA94_08125</name>
</gene>
<dbReference type="EMBL" id="SDHW01000002">
    <property type="protein sequence ID" value="RXK60426.1"/>
    <property type="molecule type" value="Genomic_DNA"/>
</dbReference>
<evidence type="ECO:0000313" key="12">
    <source>
        <dbReference type="EMBL" id="RXK60426.1"/>
    </source>
</evidence>
<evidence type="ECO:0000256" key="7">
    <source>
        <dbReference type="ARBA" id="ARBA00022827"/>
    </source>
</evidence>
<evidence type="ECO:0000256" key="8">
    <source>
        <dbReference type="ARBA" id="ARBA00022842"/>
    </source>
</evidence>
<dbReference type="SUPFAM" id="SSF143631">
    <property type="entry name" value="ApbE-like"/>
    <property type="match status" value="1"/>
</dbReference>
<comment type="cofactor">
    <cofactor evidence="1">
        <name>Mg(2+)</name>
        <dbReference type="ChEBI" id="CHEBI:18420"/>
    </cofactor>
</comment>
<dbReference type="Proteomes" id="UP000290204">
    <property type="component" value="Unassembled WGS sequence"/>
</dbReference>
<keyword evidence="13" id="KW-1185">Reference proteome</keyword>
<dbReference type="InterPro" id="IPR003374">
    <property type="entry name" value="ApbE-like_sf"/>
</dbReference>
<evidence type="ECO:0000256" key="6">
    <source>
        <dbReference type="ARBA" id="ARBA00022723"/>
    </source>
</evidence>
<feature type="signal peptide" evidence="11">
    <location>
        <begin position="1"/>
        <end position="21"/>
    </location>
</feature>
<dbReference type="InterPro" id="IPR024932">
    <property type="entry name" value="ApbE"/>
</dbReference>
<dbReference type="PANTHER" id="PTHR30040:SF2">
    <property type="entry name" value="FAD:PROTEIN FMN TRANSFERASE"/>
    <property type="match status" value="1"/>
</dbReference>
<dbReference type="OrthoDB" id="9778595at2"/>
<feature type="chain" id="PRO_5039941657" description="FAD:protein FMN transferase" evidence="11">
    <location>
        <begin position="22"/>
        <end position="494"/>
    </location>
</feature>
<dbReference type="GO" id="GO:0016740">
    <property type="term" value="F:transferase activity"/>
    <property type="evidence" value="ECO:0007669"/>
    <property type="project" value="UniProtKB-KW"/>
</dbReference>
<evidence type="ECO:0000256" key="11">
    <source>
        <dbReference type="SAM" id="SignalP"/>
    </source>
</evidence>
<sequence>MKHVFLFSLLFLLFVTGFATPANPTNLQPYISRYENVLGTSMEIKIGSLSARQAALAEKAALAEIDRLNKILSGYDANSEFSQWMNTHNKAVTVSKDLFTVLSLFDAWRKQSNGALDAAAELIGQVWKQSAINGQLPEKEQLVAAVALVQQQHWLLDVGKQTATHLTTVPLKLNSFAKSYIIQSAANAAMRVSGVNGLIVNIGGDMVVAGNINETVLVSNPTANAENDNPIDHLQIQNKAVATSGNYRRGQMINAVWYSHIVDPRTGNPAAEIISATVVAPSATDAGALATAFNVLTVEECKTLAASVAGAEYLLITKNGERIESANWKSLQKEQASVTTRPDQNDWKNELTISLELKQQEGFAKRPFAAIWVEDKEGNVVKTIALWYNKPRWLRDLRAWYRKNGTVVTADPSAFVSVTGATRSAGTYSFKWDGKDAKGNSVKQGLYTVYIEVVREHGGYDLLQQEVDCTKKAQQFNLKGNVEIAGATLSYGKK</sequence>
<evidence type="ECO:0000256" key="10">
    <source>
        <dbReference type="ARBA" id="ARBA00048540"/>
    </source>
</evidence>
<name>A0A4Q1CIJ9_9BACT</name>
<reference evidence="12 13" key="1">
    <citation type="submission" date="2019-01" db="EMBL/GenBank/DDBJ databases">
        <title>Lacibacter sp. strain TTM-7.</title>
        <authorList>
            <person name="Chen W.-M."/>
        </authorList>
    </citation>
    <scope>NUCLEOTIDE SEQUENCE [LARGE SCALE GENOMIC DNA]</scope>
    <source>
        <strain evidence="12 13">TTM-7</strain>
    </source>
</reference>
<keyword evidence="11" id="KW-0732">Signal</keyword>
<dbReference type="PANTHER" id="PTHR30040">
    <property type="entry name" value="THIAMINE BIOSYNTHESIS LIPOPROTEIN APBE"/>
    <property type="match status" value="1"/>
</dbReference>
<dbReference type="RefSeq" id="WP_129130386.1">
    <property type="nucleotide sequence ID" value="NZ_SDHW01000002.1"/>
</dbReference>
<dbReference type="Pfam" id="PF02424">
    <property type="entry name" value="ApbE"/>
    <property type="match status" value="1"/>
</dbReference>
<keyword evidence="6" id="KW-0479">Metal-binding</keyword>
<dbReference type="Pfam" id="PF10029">
    <property type="entry name" value="DUF2271"/>
    <property type="match status" value="1"/>
</dbReference>
<proteinExistence type="predicted"/>
<evidence type="ECO:0000313" key="13">
    <source>
        <dbReference type="Proteomes" id="UP000290204"/>
    </source>
</evidence>
<accession>A0A4Q1CIJ9</accession>
<dbReference type="InterPro" id="IPR014469">
    <property type="entry name" value="DUF2271"/>
</dbReference>
<dbReference type="EC" id="2.7.1.180" evidence="2"/>
<evidence type="ECO:0000256" key="9">
    <source>
        <dbReference type="ARBA" id="ARBA00031306"/>
    </source>
</evidence>
<evidence type="ECO:0000256" key="2">
    <source>
        <dbReference type="ARBA" id="ARBA00011955"/>
    </source>
</evidence>
<keyword evidence="8" id="KW-0460">Magnesium</keyword>
<comment type="catalytic activity">
    <reaction evidence="10">
        <text>L-threonyl-[protein] + FAD = FMN-L-threonyl-[protein] + AMP + H(+)</text>
        <dbReference type="Rhea" id="RHEA:36847"/>
        <dbReference type="Rhea" id="RHEA-COMP:11060"/>
        <dbReference type="Rhea" id="RHEA-COMP:11061"/>
        <dbReference type="ChEBI" id="CHEBI:15378"/>
        <dbReference type="ChEBI" id="CHEBI:30013"/>
        <dbReference type="ChEBI" id="CHEBI:57692"/>
        <dbReference type="ChEBI" id="CHEBI:74257"/>
        <dbReference type="ChEBI" id="CHEBI:456215"/>
        <dbReference type="EC" id="2.7.1.180"/>
    </reaction>
</comment>
<keyword evidence="5" id="KW-0808">Transferase</keyword>
<protein>
    <recommendedName>
        <fullName evidence="3">FAD:protein FMN transferase</fullName>
        <ecNumber evidence="2">2.7.1.180</ecNumber>
    </recommendedName>
    <alternativeName>
        <fullName evidence="9">Flavin transferase</fullName>
    </alternativeName>
</protein>
<dbReference type="AlphaFoldDB" id="A0A4Q1CIJ9"/>
<evidence type="ECO:0000256" key="3">
    <source>
        <dbReference type="ARBA" id="ARBA00016337"/>
    </source>
</evidence>
<dbReference type="GO" id="GO:0046872">
    <property type="term" value="F:metal ion binding"/>
    <property type="evidence" value="ECO:0007669"/>
    <property type="project" value="UniProtKB-KW"/>
</dbReference>
<dbReference type="Gene3D" id="3.10.520.10">
    <property type="entry name" value="ApbE-like domains"/>
    <property type="match status" value="1"/>
</dbReference>
<keyword evidence="4" id="KW-0285">Flavoprotein</keyword>
<evidence type="ECO:0000256" key="4">
    <source>
        <dbReference type="ARBA" id="ARBA00022630"/>
    </source>
</evidence>
<comment type="caution">
    <text evidence="12">The sequence shown here is derived from an EMBL/GenBank/DDBJ whole genome shotgun (WGS) entry which is preliminary data.</text>
</comment>
<organism evidence="12 13">
    <name type="scientific">Lacibacter luteus</name>
    <dbReference type="NCBI Taxonomy" id="2508719"/>
    <lineage>
        <taxon>Bacteria</taxon>
        <taxon>Pseudomonadati</taxon>
        <taxon>Bacteroidota</taxon>
        <taxon>Chitinophagia</taxon>
        <taxon>Chitinophagales</taxon>
        <taxon>Chitinophagaceae</taxon>
        <taxon>Lacibacter</taxon>
    </lineage>
</organism>
<keyword evidence="7" id="KW-0274">FAD</keyword>
<evidence type="ECO:0000256" key="5">
    <source>
        <dbReference type="ARBA" id="ARBA00022679"/>
    </source>
</evidence>